<evidence type="ECO:0000313" key="1">
    <source>
        <dbReference type="EMBL" id="EGN99711.1"/>
    </source>
</evidence>
<accession>F8PUU7</accession>
<organism evidence="2">
    <name type="scientific">Serpula lacrymans var. lacrymans (strain S7.3)</name>
    <name type="common">Dry rot fungus</name>
    <dbReference type="NCBI Taxonomy" id="936435"/>
    <lineage>
        <taxon>Eukaryota</taxon>
        <taxon>Fungi</taxon>
        <taxon>Dikarya</taxon>
        <taxon>Basidiomycota</taxon>
        <taxon>Agaricomycotina</taxon>
        <taxon>Agaricomycetes</taxon>
        <taxon>Agaricomycetidae</taxon>
        <taxon>Boletales</taxon>
        <taxon>Coniophorineae</taxon>
        <taxon>Serpulaceae</taxon>
        <taxon>Serpula</taxon>
    </lineage>
</organism>
<protein>
    <submittedName>
        <fullName evidence="1">Uncharacterized protein</fullName>
    </submittedName>
</protein>
<gene>
    <name evidence="1" type="ORF">SERLA73DRAFT_72511</name>
</gene>
<dbReference type="Proteomes" id="UP000008063">
    <property type="component" value="Unassembled WGS sequence"/>
</dbReference>
<dbReference type="InParanoid" id="F8PUU7"/>
<dbReference type="OrthoDB" id="2647547at2759"/>
<proteinExistence type="predicted"/>
<dbReference type="AlphaFoldDB" id="F8PUU7"/>
<reference evidence="2" key="1">
    <citation type="journal article" date="2011" name="Science">
        <title>The plant cell wall-decomposing machinery underlies the functional diversity of forest fungi.</title>
        <authorList>
            <person name="Eastwood D.C."/>
            <person name="Floudas D."/>
            <person name="Binder M."/>
            <person name="Majcherczyk A."/>
            <person name="Schneider P."/>
            <person name="Aerts A."/>
            <person name="Asiegbu F.O."/>
            <person name="Baker S.E."/>
            <person name="Barry K."/>
            <person name="Bendiksby M."/>
            <person name="Blumentritt M."/>
            <person name="Coutinho P.M."/>
            <person name="Cullen D."/>
            <person name="de Vries R.P."/>
            <person name="Gathman A."/>
            <person name="Goodell B."/>
            <person name="Henrissat B."/>
            <person name="Ihrmark K."/>
            <person name="Kauserud H."/>
            <person name="Kohler A."/>
            <person name="LaButti K."/>
            <person name="Lapidus A."/>
            <person name="Lavin J.L."/>
            <person name="Lee Y.-H."/>
            <person name="Lindquist E."/>
            <person name="Lilly W."/>
            <person name="Lucas S."/>
            <person name="Morin E."/>
            <person name="Murat C."/>
            <person name="Oguiza J.A."/>
            <person name="Park J."/>
            <person name="Pisabarro A.G."/>
            <person name="Riley R."/>
            <person name="Rosling A."/>
            <person name="Salamov A."/>
            <person name="Schmidt O."/>
            <person name="Schmutz J."/>
            <person name="Skrede I."/>
            <person name="Stenlid J."/>
            <person name="Wiebenga A."/>
            <person name="Xie X."/>
            <person name="Kuees U."/>
            <person name="Hibbett D.S."/>
            <person name="Hoffmeister D."/>
            <person name="Hoegberg N."/>
            <person name="Martin F."/>
            <person name="Grigoriev I.V."/>
            <person name="Watkinson S.C."/>
        </authorList>
    </citation>
    <scope>NUCLEOTIDE SEQUENCE [LARGE SCALE GENOMIC DNA]</scope>
    <source>
        <strain evidence="2">strain S7.3</strain>
    </source>
</reference>
<dbReference type="EMBL" id="GL945479">
    <property type="protein sequence ID" value="EGN99711.1"/>
    <property type="molecule type" value="Genomic_DNA"/>
</dbReference>
<keyword evidence="2" id="KW-1185">Reference proteome</keyword>
<dbReference type="HOGENOM" id="CLU_2980508_0_0_1"/>
<evidence type="ECO:0000313" key="2">
    <source>
        <dbReference type="Proteomes" id="UP000008063"/>
    </source>
</evidence>
<name>F8PUU7_SERL3</name>
<sequence>MVAESARNASLHSIHPSDPHCPLQLDANIDWNADTGATSHMTPYRTHYKEEEEGVVTP</sequence>